<dbReference type="VEuPathDB" id="FungiDB:KRP23_3134"/>
<sequence length="1171" mass="130708">MRALRNQVQSELARVGSFSLHHIDRQDNAHADRLANRALDLRRTVIECGIHCDGVGCTATTTEVQSSSAPEIPTRPVADDHDEHEVVDVVDVCGVCGVCGDRGTCGVCDVSGDIDDGEVYAAMRTGPDAVPARRPRLRLRKLTDEEQEEAGTLAERLGATLAAKIADARDWESAEGYITALPYLLYDKLLPYSQGPARSLPVRQHQRQQQQPDGQFQRPTQSRSAARRQRRQRHRARRRPPRVTRHHREHRLDEALDDLHAVERATPSDRRSIRRARRRVGRVNSAVEQQRLRHHFDTNEKGCVEILLAKARAQRSTTVARTAVGEPNSGAAEDDGTCPIPSERLHRHFTEVNTPGSSFDAMAPVGAPFRAALAHLPAATEASELLTEAPTPDEIEDQLQRAKGTTSPGLDGVGYDVYKAFSTQLLPVLHAAFQCCWQHHRVPQSRKQGIVRLLYKKGPREDPANWRPICLQQVIYKTYAGVLARRFTRWLAANGRHADAQKGFRTVNGCGEHNFLASTLIDHARRSRRELHMVWYDLKNAFGSVPQELLWEVLQRMGVPPAFVEVCQGLYQDAAFTVGNAADGPTDLVRQLVGVFQGCPLSPHLFTAAISPLLHALDRLKDTGVRLSADDRPGASAYADDLKIFSGTADGVKRQHALVADFLRWTGMVANPNKCCTMSVQRDGRGVLKACDLELQLDGARIPSLIMNASYAYLGTGDGFDHVRRRIELVPALMQLKDDATALLQSGLAPCQVVKAVKTYLFPRVEYALRHLRPFQQQLEGFNRHLVCGLRHLLRLPVSATTSFFFVPLRLIADRRHRLDPDHWKEREEKICELRINSQLGTSAHAPPKRRNGDIGSLWVDVQRHLRGLGLKLETAPACAETGTAEATLQLRVPHHEKWLDHRTVLRQVKLHMKNKHWQRWAGMKDQGKTARTHGGAGSGFLTRPRGLWETDYRFAVAGRLNQLDTHSVLKRRRLRAHDQCRQPGCSRAETLAHVLNHCAGTMDADRAELRVNQTVPSLAGPALRPDLQLFNHTKKTVAVVDLAVAFEEQASDDTESSALARIAAHKRAKYAGIKRHLERQGWKVHLSALVYGSLGAVMPANYKVLTEHLGLLKRDAKRLDRQLSVACIQSSRRIWNLHCAQHRARQHQGQAPRGSRAAETGGTPPQSGRR</sequence>
<protein>
    <recommendedName>
        <fullName evidence="2">Reverse transcriptase domain-containing protein</fullName>
    </recommendedName>
</protein>
<dbReference type="PANTHER" id="PTHR35450:SF2">
    <property type="entry name" value="REVERSE TRANSCRIPTASE DOMAIN-CONTAINING PROTEIN"/>
    <property type="match status" value="1"/>
</dbReference>
<evidence type="ECO:0000313" key="3">
    <source>
        <dbReference type="EnsemblProtists" id="Phyra82688"/>
    </source>
</evidence>
<organism evidence="3 4">
    <name type="scientific">Phytophthora ramorum</name>
    <name type="common">Sudden oak death agent</name>
    <dbReference type="NCBI Taxonomy" id="164328"/>
    <lineage>
        <taxon>Eukaryota</taxon>
        <taxon>Sar</taxon>
        <taxon>Stramenopiles</taxon>
        <taxon>Oomycota</taxon>
        <taxon>Peronosporomycetes</taxon>
        <taxon>Peronosporales</taxon>
        <taxon>Peronosporaceae</taxon>
        <taxon>Phytophthora</taxon>
    </lineage>
</organism>
<evidence type="ECO:0000313" key="4">
    <source>
        <dbReference type="Proteomes" id="UP000005238"/>
    </source>
</evidence>
<keyword evidence="4" id="KW-1185">Reference proteome</keyword>
<evidence type="ECO:0000256" key="1">
    <source>
        <dbReference type="SAM" id="MobiDB-lite"/>
    </source>
</evidence>
<dbReference type="Pfam" id="PF00078">
    <property type="entry name" value="RVT_1"/>
    <property type="match status" value="1"/>
</dbReference>
<dbReference type="PROSITE" id="PS50878">
    <property type="entry name" value="RT_POL"/>
    <property type="match status" value="1"/>
</dbReference>
<dbReference type="PANTHER" id="PTHR35450">
    <property type="entry name" value="REVERSE TRANSCRIPTASE DOMAIN-CONTAINING PROTEIN"/>
    <property type="match status" value="1"/>
</dbReference>
<dbReference type="HOGENOM" id="CLU_002086_1_0_1"/>
<reference evidence="4" key="1">
    <citation type="journal article" date="2006" name="Science">
        <title>Phytophthora genome sequences uncover evolutionary origins and mechanisms of pathogenesis.</title>
        <authorList>
            <person name="Tyler B.M."/>
            <person name="Tripathy S."/>
            <person name="Zhang X."/>
            <person name="Dehal P."/>
            <person name="Jiang R.H."/>
            <person name="Aerts A."/>
            <person name="Arredondo F.D."/>
            <person name="Baxter L."/>
            <person name="Bensasson D."/>
            <person name="Beynon J.L."/>
            <person name="Chapman J."/>
            <person name="Damasceno C.M."/>
            <person name="Dorrance A.E."/>
            <person name="Dou D."/>
            <person name="Dickerman A.W."/>
            <person name="Dubchak I.L."/>
            <person name="Garbelotto M."/>
            <person name="Gijzen M."/>
            <person name="Gordon S.G."/>
            <person name="Govers F."/>
            <person name="Grunwald N.J."/>
            <person name="Huang W."/>
            <person name="Ivors K.L."/>
            <person name="Jones R.W."/>
            <person name="Kamoun S."/>
            <person name="Krampis K."/>
            <person name="Lamour K.H."/>
            <person name="Lee M.K."/>
            <person name="McDonald W.H."/>
            <person name="Medina M."/>
            <person name="Meijer H.J."/>
            <person name="Nordberg E.K."/>
            <person name="Maclean D.J."/>
            <person name="Ospina-Giraldo M.D."/>
            <person name="Morris P.F."/>
            <person name="Phuntumart V."/>
            <person name="Putnam N.H."/>
            <person name="Rash S."/>
            <person name="Rose J.K."/>
            <person name="Sakihama Y."/>
            <person name="Salamov A.A."/>
            <person name="Savidor A."/>
            <person name="Scheuring C.F."/>
            <person name="Smith B.M."/>
            <person name="Sobral B.W."/>
            <person name="Terry A."/>
            <person name="Torto-Alalibo T.A."/>
            <person name="Win J."/>
            <person name="Xu Z."/>
            <person name="Zhang H."/>
            <person name="Grigoriev I.V."/>
            <person name="Rokhsar D.S."/>
            <person name="Boore J.L."/>
        </authorList>
    </citation>
    <scope>NUCLEOTIDE SEQUENCE [LARGE SCALE GENOMIC DNA]</scope>
    <source>
        <strain evidence="4">Pr102</strain>
    </source>
</reference>
<dbReference type="EnsemblProtists" id="Phyra82688">
    <property type="protein sequence ID" value="Phyra82688"/>
    <property type="gene ID" value="Phyra82688"/>
</dbReference>
<dbReference type="Proteomes" id="UP000005238">
    <property type="component" value="Unassembled WGS sequence"/>
</dbReference>
<name>H3GYD1_PHYRM</name>
<dbReference type="AlphaFoldDB" id="H3GYD1"/>
<feature type="compositionally biased region" description="Basic residues" evidence="1">
    <location>
        <begin position="225"/>
        <end position="249"/>
    </location>
</feature>
<feature type="region of interest" description="Disordered" evidence="1">
    <location>
        <begin position="1146"/>
        <end position="1171"/>
    </location>
</feature>
<feature type="domain" description="Reverse transcriptase" evidence="2">
    <location>
        <begin position="435"/>
        <end position="718"/>
    </location>
</feature>
<dbReference type="CDD" id="cd01650">
    <property type="entry name" value="RT_nLTR_like"/>
    <property type="match status" value="1"/>
</dbReference>
<dbReference type="eggNOG" id="KOG1075">
    <property type="taxonomic scope" value="Eukaryota"/>
</dbReference>
<feature type="region of interest" description="Disordered" evidence="1">
    <location>
        <begin position="197"/>
        <end position="254"/>
    </location>
</feature>
<feature type="region of interest" description="Disordered" evidence="1">
    <location>
        <begin position="319"/>
        <end position="339"/>
    </location>
</feature>
<dbReference type="EMBL" id="DS566073">
    <property type="status" value="NOT_ANNOTATED_CDS"/>
    <property type="molecule type" value="Genomic_DNA"/>
</dbReference>
<reference evidence="3" key="2">
    <citation type="submission" date="2015-06" db="UniProtKB">
        <authorList>
            <consortium name="EnsemblProtists"/>
        </authorList>
    </citation>
    <scope>IDENTIFICATION</scope>
    <source>
        <strain evidence="3">Pr102</strain>
    </source>
</reference>
<dbReference type="VEuPathDB" id="FungiDB:KRP23_3133"/>
<evidence type="ECO:0000259" key="2">
    <source>
        <dbReference type="PROSITE" id="PS50878"/>
    </source>
</evidence>
<accession>H3GYD1</accession>
<dbReference type="InterPro" id="IPR000477">
    <property type="entry name" value="RT_dom"/>
</dbReference>
<dbReference type="InterPro" id="IPR043502">
    <property type="entry name" value="DNA/RNA_pol_sf"/>
</dbReference>
<feature type="compositionally biased region" description="Low complexity" evidence="1">
    <location>
        <begin position="201"/>
        <end position="224"/>
    </location>
</feature>
<dbReference type="SUPFAM" id="SSF56672">
    <property type="entry name" value="DNA/RNA polymerases"/>
    <property type="match status" value="1"/>
</dbReference>
<dbReference type="InParanoid" id="H3GYD1"/>
<proteinExistence type="predicted"/>